<reference evidence="6 7" key="1">
    <citation type="submission" date="2018-12" db="EMBL/GenBank/DDBJ databases">
        <title>The complete genome of the methanogenic archaea of the candidate phylum Verstraetearchaeota, obtained from the metagenome of underground thermal water.</title>
        <authorList>
            <person name="Kadnikov V.V."/>
            <person name="Mardanov A.V."/>
            <person name="Beletsky A.V."/>
            <person name="Karnachuk O.V."/>
            <person name="Ravin N.V."/>
        </authorList>
    </citation>
    <scope>NUCLEOTIDE SEQUENCE [LARGE SCALE GENOMIC DNA]</scope>
    <source>
        <strain evidence="6">Ch88</strain>
    </source>
</reference>
<protein>
    <recommendedName>
        <fullName evidence="5">Ferritin-like diiron domain-containing protein</fullName>
    </recommendedName>
</protein>
<dbReference type="EMBL" id="RXGA01000003">
    <property type="protein sequence ID" value="RWX73325.1"/>
    <property type="molecule type" value="Genomic_DNA"/>
</dbReference>
<dbReference type="InterPro" id="IPR009040">
    <property type="entry name" value="Ferritin-like_diiron"/>
</dbReference>
<dbReference type="GO" id="GO:0008199">
    <property type="term" value="F:ferric iron binding"/>
    <property type="evidence" value="ECO:0007669"/>
    <property type="project" value="InterPro"/>
</dbReference>
<dbReference type="Gene3D" id="1.20.1260.10">
    <property type="match status" value="1"/>
</dbReference>
<evidence type="ECO:0000313" key="6">
    <source>
        <dbReference type="EMBL" id="RWX73325.1"/>
    </source>
</evidence>
<dbReference type="GO" id="GO:0006879">
    <property type="term" value="P:intracellular iron ion homeostasis"/>
    <property type="evidence" value="ECO:0007669"/>
    <property type="project" value="UniProtKB-KW"/>
</dbReference>
<dbReference type="InterPro" id="IPR002024">
    <property type="entry name" value="Bacterioferritin"/>
</dbReference>
<organism evidence="6 7">
    <name type="scientific">Methanosuratincola subterraneus</name>
    <dbReference type="NCBI Taxonomy" id="2593994"/>
    <lineage>
        <taxon>Archaea</taxon>
        <taxon>Thermoproteota</taxon>
        <taxon>Methanosuratincolia</taxon>
        <taxon>Candidatus Methanomethylicales</taxon>
        <taxon>Candidatus Methanomethylicaceae</taxon>
        <taxon>Candidatus Methanosuratincola (ex Vanwonterghem et al. 2016)</taxon>
    </lineage>
</organism>
<evidence type="ECO:0000313" key="7">
    <source>
        <dbReference type="Proteomes" id="UP000288215"/>
    </source>
</evidence>
<keyword evidence="1" id="KW-0409">Iron storage</keyword>
<dbReference type="PANTHER" id="PTHR30295:SF0">
    <property type="entry name" value="BACTERIOFERRITIN"/>
    <property type="match status" value="1"/>
</dbReference>
<dbReference type="PIRSF" id="PIRSF002560">
    <property type="entry name" value="Bacterioferritin"/>
    <property type="match status" value="1"/>
</dbReference>
<dbReference type="SUPFAM" id="SSF47240">
    <property type="entry name" value="Ferritin-like"/>
    <property type="match status" value="1"/>
</dbReference>
<name>A0A3S4UGE0_METS7</name>
<dbReference type="GO" id="GO:0004322">
    <property type="term" value="F:ferroxidase activity"/>
    <property type="evidence" value="ECO:0007669"/>
    <property type="project" value="TreeGrafter"/>
</dbReference>
<dbReference type="AlphaFoldDB" id="A0A3S4UGE0"/>
<accession>A0A3S4UGE0</accession>
<evidence type="ECO:0000256" key="4">
    <source>
        <dbReference type="ARBA" id="ARBA00023004"/>
    </source>
</evidence>
<evidence type="ECO:0000256" key="2">
    <source>
        <dbReference type="ARBA" id="ARBA00022617"/>
    </source>
</evidence>
<dbReference type="InterPro" id="IPR008331">
    <property type="entry name" value="Ferritin_DPS_dom"/>
</dbReference>
<gene>
    <name evidence="6" type="ORF">Metus_1299</name>
</gene>
<proteinExistence type="predicted"/>
<keyword evidence="2" id="KW-0349">Heme</keyword>
<feature type="domain" description="Ferritin-like diiron" evidence="5">
    <location>
        <begin position="1"/>
        <end position="139"/>
    </location>
</feature>
<dbReference type="PROSITE" id="PS50905">
    <property type="entry name" value="FERRITIN_LIKE"/>
    <property type="match status" value="1"/>
</dbReference>
<comment type="caution">
    <text evidence="6">The sequence shown here is derived from an EMBL/GenBank/DDBJ whole genome shotgun (WGS) entry which is preliminary data.</text>
</comment>
<dbReference type="GO" id="GO:0006826">
    <property type="term" value="P:iron ion transport"/>
    <property type="evidence" value="ECO:0007669"/>
    <property type="project" value="InterPro"/>
</dbReference>
<keyword evidence="3" id="KW-0479">Metal-binding</keyword>
<dbReference type="Pfam" id="PF00210">
    <property type="entry name" value="Ferritin"/>
    <property type="match status" value="1"/>
</dbReference>
<dbReference type="GO" id="GO:0005829">
    <property type="term" value="C:cytosol"/>
    <property type="evidence" value="ECO:0007669"/>
    <property type="project" value="TreeGrafter"/>
</dbReference>
<evidence type="ECO:0000256" key="3">
    <source>
        <dbReference type="ARBA" id="ARBA00022723"/>
    </source>
</evidence>
<evidence type="ECO:0000259" key="5">
    <source>
        <dbReference type="PROSITE" id="PS50905"/>
    </source>
</evidence>
<dbReference type="Proteomes" id="UP000288215">
    <property type="component" value="Unassembled WGS sequence"/>
</dbReference>
<dbReference type="PRINTS" id="PR00601">
    <property type="entry name" value="BACFERRITIN"/>
</dbReference>
<keyword evidence="4" id="KW-0408">Iron</keyword>
<dbReference type="InterPro" id="IPR009078">
    <property type="entry name" value="Ferritin-like_SF"/>
</dbReference>
<dbReference type="InterPro" id="IPR012347">
    <property type="entry name" value="Ferritin-like"/>
</dbReference>
<dbReference type="GO" id="GO:0020037">
    <property type="term" value="F:heme binding"/>
    <property type="evidence" value="ECO:0007669"/>
    <property type="project" value="TreeGrafter"/>
</dbReference>
<dbReference type="PANTHER" id="PTHR30295">
    <property type="entry name" value="BACTERIOFERRITIN"/>
    <property type="match status" value="1"/>
</dbReference>
<sequence length="139" mass="16221">MASQKLLDMLNEAASREIQVSIQYIWQHIMCRGMFSETVSEILEKISIEEMKHYEAIAERIDYLGGTPTTKPSEIKYGKNIKEMLEIDKKDEENAITLYRKIIEAAEAEKDFVTKKLFEDILKAEEEHHYKFSTLLEAD</sequence>
<evidence type="ECO:0000256" key="1">
    <source>
        <dbReference type="ARBA" id="ARBA00022434"/>
    </source>
</evidence>